<evidence type="ECO:0000313" key="7">
    <source>
        <dbReference type="EMBL" id="ABX44214.1"/>
    </source>
</evidence>
<dbReference type="PROSITE" id="PS50111">
    <property type="entry name" value="CHEMOTAXIS_TRANSDUC_2"/>
    <property type="match status" value="1"/>
</dbReference>
<dbReference type="SMART" id="SM00283">
    <property type="entry name" value="MA"/>
    <property type="match status" value="1"/>
</dbReference>
<dbReference type="SMART" id="SM00304">
    <property type="entry name" value="HAMP"/>
    <property type="match status" value="1"/>
</dbReference>
<evidence type="ECO:0000259" key="6">
    <source>
        <dbReference type="PROSITE" id="PS50885"/>
    </source>
</evidence>
<keyword evidence="1 3" id="KW-0807">Transducer</keyword>
<evidence type="ECO:0000256" key="4">
    <source>
        <dbReference type="SAM" id="Phobius"/>
    </source>
</evidence>
<evidence type="ECO:0000256" key="3">
    <source>
        <dbReference type="PROSITE-ProRule" id="PRU00284"/>
    </source>
</evidence>
<name>A9KL65_LACP7</name>
<dbReference type="OrthoDB" id="2542987at2"/>
<dbReference type="PANTHER" id="PTHR32089:SF112">
    <property type="entry name" value="LYSOZYME-LIKE PROTEIN-RELATED"/>
    <property type="match status" value="1"/>
</dbReference>
<dbReference type="CDD" id="cd06225">
    <property type="entry name" value="HAMP"/>
    <property type="match status" value="1"/>
</dbReference>
<organism evidence="7 8">
    <name type="scientific">Lachnoclostridium phytofermentans (strain ATCC 700394 / DSM 18823 / ISDg)</name>
    <name type="common">Clostridium phytofermentans</name>
    <dbReference type="NCBI Taxonomy" id="357809"/>
    <lineage>
        <taxon>Bacteria</taxon>
        <taxon>Bacillati</taxon>
        <taxon>Bacillota</taxon>
        <taxon>Clostridia</taxon>
        <taxon>Lachnospirales</taxon>
        <taxon>Lachnospiraceae</taxon>
    </lineage>
</organism>
<dbReference type="GO" id="GO:0007165">
    <property type="term" value="P:signal transduction"/>
    <property type="evidence" value="ECO:0007669"/>
    <property type="project" value="UniProtKB-KW"/>
</dbReference>
<dbReference type="GO" id="GO:0006935">
    <property type="term" value="P:chemotaxis"/>
    <property type="evidence" value="ECO:0007669"/>
    <property type="project" value="InterPro"/>
</dbReference>
<dbReference type="InterPro" id="IPR004089">
    <property type="entry name" value="MCPsignal_dom"/>
</dbReference>
<dbReference type="GO" id="GO:0016020">
    <property type="term" value="C:membrane"/>
    <property type="evidence" value="ECO:0007669"/>
    <property type="project" value="InterPro"/>
</dbReference>
<feature type="domain" description="Methyl-accepting transducer" evidence="5">
    <location>
        <begin position="286"/>
        <end position="543"/>
    </location>
</feature>
<feature type="domain" description="HAMP" evidence="6">
    <location>
        <begin position="214"/>
        <end position="267"/>
    </location>
</feature>
<dbReference type="Gene3D" id="1.10.287.950">
    <property type="entry name" value="Methyl-accepting chemotaxis protein"/>
    <property type="match status" value="1"/>
</dbReference>
<dbReference type="Pfam" id="PF00015">
    <property type="entry name" value="MCPsignal"/>
    <property type="match status" value="1"/>
</dbReference>
<dbReference type="HOGENOM" id="CLU_000445_107_19_9"/>
<dbReference type="EMBL" id="CP000885">
    <property type="protein sequence ID" value="ABX44214.1"/>
    <property type="molecule type" value="Genomic_DNA"/>
</dbReference>
<dbReference type="KEGG" id="cpy:Cphy_3867"/>
<dbReference type="Pfam" id="PF00672">
    <property type="entry name" value="HAMP"/>
    <property type="match status" value="1"/>
</dbReference>
<feature type="transmembrane region" description="Helical" evidence="4">
    <location>
        <begin position="196"/>
        <end position="217"/>
    </location>
</feature>
<dbReference type="InterPro" id="IPR003660">
    <property type="entry name" value="HAMP_dom"/>
</dbReference>
<gene>
    <name evidence="7" type="ordered locus">Cphy_3867</name>
</gene>
<dbReference type="AlphaFoldDB" id="A9KL65"/>
<protein>
    <submittedName>
        <fullName evidence="7">Methyl-accepting chemotaxis sensory transducer</fullName>
    </submittedName>
</protein>
<dbReference type="InterPro" id="IPR004090">
    <property type="entry name" value="Chemotax_Me-accpt_rcpt"/>
</dbReference>
<reference evidence="8" key="1">
    <citation type="submission" date="2007-11" db="EMBL/GenBank/DDBJ databases">
        <title>Complete genome sequence of Clostridium phytofermentans ISDg.</title>
        <authorList>
            <person name="Leschine S.B."/>
            <person name="Warnick T.A."/>
            <person name="Blanchard J.L."/>
            <person name="Schnell D.J."/>
            <person name="Petit E.L."/>
            <person name="LaTouf W.G."/>
            <person name="Copeland A."/>
            <person name="Lucas S."/>
            <person name="Lapidus A."/>
            <person name="Barry K."/>
            <person name="Glavina del Rio T."/>
            <person name="Dalin E."/>
            <person name="Tice H."/>
            <person name="Pitluck S."/>
            <person name="Kiss H."/>
            <person name="Brettin T."/>
            <person name="Bruce D."/>
            <person name="Detter J.C."/>
            <person name="Han C."/>
            <person name="Kuske C."/>
            <person name="Schmutz J."/>
            <person name="Larimer F."/>
            <person name="Land M."/>
            <person name="Hauser L."/>
            <person name="Kyrpides N."/>
            <person name="Kim E.A."/>
            <person name="Richardson P."/>
        </authorList>
    </citation>
    <scope>NUCLEOTIDE SEQUENCE [LARGE SCALE GENOMIC DNA]</scope>
    <source>
        <strain evidence="8">ATCC 700394 / DSM 18823 / ISDg</strain>
    </source>
</reference>
<accession>A9KL65</accession>
<evidence type="ECO:0000259" key="5">
    <source>
        <dbReference type="PROSITE" id="PS50111"/>
    </source>
</evidence>
<dbReference type="STRING" id="357809.Cphy_3867"/>
<dbReference type="GO" id="GO:0004888">
    <property type="term" value="F:transmembrane signaling receptor activity"/>
    <property type="evidence" value="ECO:0007669"/>
    <property type="project" value="InterPro"/>
</dbReference>
<keyword evidence="8" id="KW-1185">Reference proteome</keyword>
<keyword evidence="4" id="KW-0812">Transmembrane</keyword>
<evidence type="ECO:0000313" key="8">
    <source>
        <dbReference type="Proteomes" id="UP000000370"/>
    </source>
</evidence>
<dbReference type="eggNOG" id="COG0840">
    <property type="taxonomic scope" value="Bacteria"/>
</dbReference>
<keyword evidence="4" id="KW-0472">Membrane</keyword>
<dbReference type="SUPFAM" id="SSF58104">
    <property type="entry name" value="Methyl-accepting chemotaxis protein (MCP) signaling domain"/>
    <property type="match status" value="1"/>
</dbReference>
<dbReference type="PRINTS" id="PR00260">
    <property type="entry name" value="CHEMTRNSDUCR"/>
</dbReference>
<dbReference type="RefSeq" id="WP_012201861.1">
    <property type="nucleotide sequence ID" value="NC_010001.1"/>
</dbReference>
<dbReference type="Proteomes" id="UP000000370">
    <property type="component" value="Chromosome"/>
</dbReference>
<dbReference type="Gene3D" id="6.10.340.10">
    <property type="match status" value="1"/>
</dbReference>
<dbReference type="PANTHER" id="PTHR32089">
    <property type="entry name" value="METHYL-ACCEPTING CHEMOTAXIS PROTEIN MCPB"/>
    <property type="match status" value="1"/>
</dbReference>
<feature type="transmembrane region" description="Helical" evidence="4">
    <location>
        <begin position="13"/>
        <end position="33"/>
    </location>
</feature>
<evidence type="ECO:0000256" key="2">
    <source>
        <dbReference type="ARBA" id="ARBA00029447"/>
    </source>
</evidence>
<dbReference type="PROSITE" id="PS50885">
    <property type="entry name" value="HAMP"/>
    <property type="match status" value="1"/>
</dbReference>
<evidence type="ECO:0000256" key="1">
    <source>
        <dbReference type="ARBA" id="ARBA00023224"/>
    </source>
</evidence>
<sequence precursor="true">MQISVLKKLRTKILISLLSCFIVFIGIFSYLLYYTSYRMVMKTTGDKAYKIAETAAKQINPDDLKKLTTLEDENTETYKGIQEKLNNLMELGGAKYLYIMRQADNKEFQYVVDGSLGEDRSHIGDVEETIPGYVTATNGDVFIGNEIKDYGEWGILVDSYYPLKDSTGVVVGFVGVDYDATYIHDTLQQFKQLSMLIPGVFLVLIIIVVILIVRYIVNPIISIANVANKVANNDLVVDKLKVKSSDEIGLLTESFNKMVDNIKAMTIKIHNITKHLFDSSQIIERSIDELEQSSDGISKSIQEIAKSSEQEVFESEATYNITNDLSNKIEDITSKLNITLNNANKMQKQNEVGIKAIDDLNYNFNKYLEADVEMAEQIENLSQRSNSIGLILESIDSIANQTNLLALNAAIEAARAGEHGKGFSVVADEVRKLAEQSSTSTREIKSIVTAIADDISGIAETLSRTGGLLHIVKGSIATSKESFEITKESVDSTVNQIELFDEDIKSIENVKNEVMISMENIKNAIEQSVASVQEITGSAEEQTAFTEEISETIRDLNSMVKDLATLVGEFNL</sequence>
<comment type="similarity">
    <text evidence="2">Belongs to the methyl-accepting chemotaxis (MCP) protein family.</text>
</comment>
<proteinExistence type="inferred from homology"/>
<keyword evidence="4" id="KW-1133">Transmembrane helix</keyword>
<dbReference type="SUPFAM" id="SSF103190">
    <property type="entry name" value="Sensory domain-like"/>
    <property type="match status" value="1"/>
</dbReference>
<dbReference type="InterPro" id="IPR029151">
    <property type="entry name" value="Sensor-like_sf"/>
</dbReference>